<protein>
    <submittedName>
        <fullName evidence="1">Uncharacterized protein</fullName>
    </submittedName>
</protein>
<evidence type="ECO:0000313" key="2">
    <source>
        <dbReference type="Proteomes" id="UP000009014"/>
    </source>
</evidence>
<dbReference type="GeneID" id="14296432"/>
<reference evidence="1 2" key="1">
    <citation type="submission" date="2012-05" db="EMBL/GenBank/DDBJ databases">
        <title>Complete genome of the Bcep22-like bacteriophage BcepMigl.</title>
        <authorList>
            <person name="Gill J.J."/>
            <person name="Migl D.M."/>
            <person name="Summer E.J."/>
            <person name="Gonzlaez C.F."/>
            <person name="Young R."/>
        </authorList>
    </citation>
    <scope>NUCLEOTIDE SEQUENCE [LARGE SCALE GENOMIC DNA]</scope>
</reference>
<keyword evidence="2" id="KW-1185">Reference proteome</keyword>
<dbReference type="KEGG" id="vg:14296432"/>
<dbReference type="RefSeq" id="YP_007236750.1">
    <property type="nucleotide sequence ID" value="NC_019917.1"/>
</dbReference>
<proteinExistence type="predicted"/>
<accession>I6WLL9</accession>
<dbReference type="Proteomes" id="UP000009014">
    <property type="component" value="Segment"/>
</dbReference>
<sequence>MPKTHSEFRHRPFLRALTPEQRRRWREMRRARGMKPLYNSRIRGR</sequence>
<gene>
    <name evidence="1" type="ORF">BcepMigl_gp04</name>
</gene>
<organism evidence="1 2">
    <name type="scientific">Burkholderia phage BcepMigl</name>
    <dbReference type="NCBI Taxonomy" id="2886899"/>
    <lineage>
        <taxon>Viruses</taxon>
        <taxon>Duplodnaviria</taxon>
        <taxon>Heunggongvirae</taxon>
        <taxon>Uroviricota</taxon>
        <taxon>Caudoviricetes</taxon>
        <taxon>Lessievirus</taxon>
        <taxon>Lessievirus bcepmigl</taxon>
    </lineage>
</organism>
<evidence type="ECO:0000313" key="1">
    <source>
        <dbReference type="EMBL" id="AFN39073.1"/>
    </source>
</evidence>
<dbReference type="EMBL" id="JX104231">
    <property type="protein sequence ID" value="AFN39073.1"/>
    <property type="molecule type" value="Genomic_DNA"/>
</dbReference>
<name>I6WLL9_9CAUD</name>